<feature type="transmembrane region" description="Helical" evidence="7">
    <location>
        <begin position="264"/>
        <end position="283"/>
    </location>
</feature>
<dbReference type="GO" id="GO:0005886">
    <property type="term" value="C:plasma membrane"/>
    <property type="evidence" value="ECO:0007669"/>
    <property type="project" value="UniProtKB-SubCell"/>
</dbReference>
<evidence type="ECO:0000259" key="8">
    <source>
        <dbReference type="PROSITE" id="PS50928"/>
    </source>
</evidence>
<comment type="similarity">
    <text evidence="7">Belongs to the binding-protein-dependent transport system permease family.</text>
</comment>
<feature type="transmembrane region" description="Helical" evidence="7">
    <location>
        <begin position="109"/>
        <end position="128"/>
    </location>
</feature>
<keyword evidence="2 7" id="KW-0813">Transport</keyword>
<dbReference type="InterPro" id="IPR000515">
    <property type="entry name" value="MetI-like"/>
</dbReference>
<keyword evidence="3" id="KW-1003">Cell membrane</keyword>
<reference evidence="9 10" key="1">
    <citation type="submission" date="2019-05" db="EMBL/GenBank/DDBJ databases">
        <authorList>
            <person name="Narsing Rao M.P."/>
            <person name="Li W.J."/>
        </authorList>
    </citation>
    <scope>NUCLEOTIDE SEQUENCE [LARGE SCALE GENOMIC DNA]</scope>
    <source>
        <strain evidence="9 10">SYSU_K30003</strain>
    </source>
</reference>
<protein>
    <submittedName>
        <fullName evidence="9">Carbohydrate ABC transporter permease</fullName>
    </submittedName>
</protein>
<evidence type="ECO:0000256" key="3">
    <source>
        <dbReference type="ARBA" id="ARBA00022475"/>
    </source>
</evidence>
<dbReference type="InterPro" id="IPR035906">
    <property type="entry name" value="MetI-like_sf"/>
</dbReference>
<comment type="subcellular location">
    <subcellularLocation>
        <location evidence="1 7">Cell membrane</location>
        <topology evidence="1 7">Multi-pass membrane protein</topology>
    </subcellularLocation>
</comment>
<dbReference type="CDD" id="cd06261">
    <property type="entry name" value="TM_PBP2"/>
    <property type="match status" value="1"/>
</dbReference>
<dbReference type="SUPFAM" id="SSF161098">
    <property type="entry name" value="MetI-like"/>
    <property type="match status" value="1"/>
</dbReference>
<dbReference type="Pfam" id="PF00528">
    <property type="entry name" value="BPD_transp_1"/>
    <property type="match status" value="1"/>
</dbReference>
<evidence type="ECO:0000313" key="9">
    <source>
        <dbReference type="EMBL" id="TLS50776.1"/>
    </source>
</evidence>
<proteinExistence type="inferred from homology"/>
<dbReference type="AlphaFoldDB" id="A0A5R9G8T4"/>
<dbReference type="EMBL" id="VCIW01000013">
    <property type="protein sequence ID" value="TLS50776.1"/>
    <property type="molecule type" value="Genomic_DNA"/>
</dbReference>
<keyword evidence="4 7" id="KW-0812">Transmembrane</keyword>
<evidence type="ECO:0000256" key="5">
    <source>
        <dbReference type="ARBA" id="ARBA00022989"/>
    </source>
</evidence>
<dbReference type="Gene3D" id="1.10.3720.10">
    <property type="entry name" value="MetI-like"/>
    <property type="match status" value="1"/>
</dbReference>
<keyword evidence="6 7" id="KW-0472">Membrane</keyword>
<name>A0A5R9G8T4_9BACL</name>
<organism evidence="9 10">
    <name type="scientific">Paenibacillus antri</name>
    <dbReference type="NCBI Taxonomy" id="2582848"/>
    <lineage>
        <taxon>Bacteria</taxon>
        <taxon>Bacillati</taxon>
        <taxon>Bacillota</taxon>
        <taxon>Bacilli</taxon>
        <taxon>Bacillales</taxon>
        <taxon>Paenibacillaceae</taxon>
        <taxon>Paenibacillus</taxon>
    </lineage>
</organism>
<accession>A0A5R9G8T4</accession>
<feature type="domain" description="ABC transmembrane type-1" evidence="8">
    <location>
        <begin position="74"/>
        <end position="283"/>
    </location>
</feature>
<gene>
    <name evidence="9" type="ORF">FE782_18950</name>
</gene>
<feature type="transmembrane region" description="Helical" evidence="7">
    <location>
        <begin position="182"/>
        <end position="207"/>
    </location>
</feature>
<feature type="transmembrane region" description="Helical" evidence="7">
    <location>
        <begin position="74"/>
        <end position="97"/>
    </location>
</feature>
<evidence type="ECO:0000313" key="10">
    <source>
        <dbReference type="Proteomes" id="UP000309676"/>
    </source>
</evidence>
<dbReference type="Proteomes" id="UP000309676">
    <property type="component" value="Unassembled WGS sequence"/>
</dbReference>
<feature type="transmembrane region" description="Helical" evidence="7">
    <location>
        <begin position="140"/>
        <end position="161"/>
    </location>
</feature>
<evidence type="ECO:0000256" key="6">
    <source>
        <dbReference type="ARBA" id="ARBA00023136"/>
    </source>
</evidence>
<keyword evidence="5 7" id="KW-1133">Transmembrane helix</keyword>
<dbReference type="PROSITE" id="PS50928">
    <property type="entry name" value="ABC_TM1"/>
    <property type="match status" value="1"/>
</dbReference>
<dbReference type="PANTHER" id="PTHR43744">
    <property type="entry name" value="ABC TRANSPORTER PERMEASE PROTEIN MG189-RELATED-RELATED"/>
    <property type="match status" value="1"/>
</dbReference>
<feature type="transmembrane region" description="Helical" evidence="7">
    <location>
        <begin position="12"/>
        <end position="31"/>
    </location>
</feature>
<dbReference type="RefSeq" id="WP_138195810.1">
    <property type="nucleotide sequence ID" value="NZ_VCIW01000013.1"/>
</dbReference>
<evidence type="ECO:0000256" key="1">
    <source>
        <dbReference type="ARBA" id="ARBA00004651"/>
    </source>
</evidence>
<comment type="caution">
    <text evidence="9">The sequence shown here is derived from an EMBL/GenBank/DDBJ whole genome shotgun (WGS) entry which is preliminary data.</text>
</comment>
<dbReference type="GO" id="GO:0055085">
    <property type="term" value="P:transmembrane transport"/>
    <property type="evidence" value="ECO:0007669"/>
    <property type="project" value="InterPro"/>
</dbReference>
<dbReference type="OrthoDB" id="9810086at2"/>
<evidence type="ECO:0000256" key="7">
    <source>
        <dbReference type="RuleBase" id="RU363032"/>
    </source>
</evidence>
<dbReference type="PANTHER" id="PTHR43744:SF9">
    <property type="entry name" value="POLYGALACTURONAN_RHAMNOGALACTURONAN TRANSPORT SYSTEM PERMEASE PROTEIN YTCP"/>
    <property type="match status" value="1"/>
</dbReference>
<keyword evidence="10" id="KW-1185">Reference proteome</keyword>
<sequence length="298" mass="33290">MIRLGFGDRLMVITIYILLSILAFTTFYPFWNAAVISLNVGSDTAMGGVTFWPRAFTLENYAIVFNDARLLNGFWISILRTVVGTVGSIIVTAIFAYGLSRNDLMGRKFYMILCIVTMYFSGGLIPSFLLIRELGMMNSFWVFIIPSLVSVWNMIIFRTFFKELPAGLEESAKIDGCGNWGTLFRIVLPLSGPVIATLGLFTAVYHWNDWFLPSIYISNEHLLPIQTMLKQILNSNIVSEQVSQLDSAAQGQLAKMQTVTSKSLSMATMMVATLPIIMVYPFVQKYFVKGVLVGSLKG</sequence>
<evidence type="ECO:0000256" key="4">
    <source>
        <dbReference type="ARBA" id="ARBA00022692"/>
    </source>
</evidence>
<evidence type="ECO:0000256" key="2">
    <source>
        <dbReference type="ARBA" id="ARBA00022448"/>
    </source>
</evidence>